<dbReference type="GO" id="GO:0019171">
    <property type="term" value="F:(3R)-hydroxyacyl-[acyl-carrier-protein] dehydratase activity"/>
    <property type="evidence" value="ECO:0007669"/>
    <property type="project" value="TreeGrafter"/>
</dbReference>
<keyword evidence="2" id="KW-1185">Reference proteome</keyword>
<dbReference type="InterPro" id="IPR052741">
    <property type="entry name" value="Mitochondrial_HTD2"/>
</dbReference>
<dbReference type="OrthoDB" id="3257538at2759"/>
<dbReference type="InterPro" id="IPR029069">
    <property type="entry name" value="HotDog_dom_sf"/>
</dbReference>
<sequence length="333" mass="37514">MAARIRGSITRGQVGAWAVSSYRHFSTTLRCNSAYTVPEGVEQWIKNPPEAKHRDPLSVERFTDLFISLPTRDGTRKPFEAPTAGSPVPYGHHLAFFHARRPESLLRADGTDEDISPPSPFTKRMWAGGKIMWNVNNPLLMGKTGLATSTIVSTTKKGFDQGKPMLFITQRLDFKQEGNGFPSIIEERAHVYFDADVFAKREKVLNREVKDIPASSDFSFSYTPTPVTLFRYSALMFNAHHIHLDKEYCQKVEGYPERVVHGPMTAQMLLEGLLFNEPEVQLKQFEYRATNPLFVNRELTVHGKWLDKSNVKLWCTDKESGVVGMTGSASVAS</sequence>
<dbReference type="SUPFAM" id="SSF54637">
    <property type="entry name" value="Thioesterase/thiol ester dehydrase-isomerase"/>
    <property type="match status" value="1"/>
</dbReference>
<organism evidence="1 2">
    <name type="scientific">Panaeolus cyanescens</name>
    <dbReference type="NCBI Taxonomy" id="181874"/>
    <lineage>
        <taxon>Eukaryota</taxon>
        <taxon>Fungi</taxon>
        <taxon>Dikarya</taxon>
        <taxon>Basidiomycota</taxon>
        <taxon>Agaricomycotina</taxon>
        <taxon>Agaricomycetes</taxon>
        <taxon>Agaricomycetidae</taxon>
        <taxon>Agaricales</taxon>
        <taxon>Agaricineae</taxon>
        <taxon>Galeropsidaceae</taxon>
        <taxon>Panaeolus</taxon>
    </lineage>
</organism>
<dbReference type="PANTHER" id="PTHR28152:SF1">
    <property type="entry name" value="HYDROXYACYL-THIOESTER DEHYDRATASE TYPE 2, MITOCHONDRIAL"/>
    <property type="match status" value="1"/>
</dbReference>
<name>A0A409VEB8_9AGAR</name>
<dbReference type="GO" id="GO:0005739">
    <property type="term" value="C:mitochondrion"/>
    <property type="evidence" value="ECO:0007669"/>
    <property type="project" value="TreeGrafter"/>
</dbReference>
<dbReference type="Proteomes" id="UP000284842">
    <property type="component" value="Unassembled WGS sequence"/>
</dbReference>
<evidence type="ECO:0000313" key="1">
    <source>
        <dbReference type="EMBL" id="PPQ64090.1"/>
    </source>
</evidence>
<gene>
    <name evidence="1" type="ORF">CVT24_008907</name>
</gene>
<dbReference type="Gene3D" id="3.10.129.10">
    <property type="entry name" value="Hotdog Thioesterase"/>
    <property type="match status" value="1"/>
</dbReference>
<proteinExistence type="predicted"/>
<dbReference type="InParanoid" id="A0A409VEB8"/>
<comment type="caution">
    <text evidence="1">The sequence shown here is derived from an EMBL/GenBank/DDBJ whole genome shotgun (WGS) entry which is preliminary data.</text>
</comment>
<dbReference type="STRING" id="181874.A0A409VEB8"/>
<reference evidence="1 2" key="1">
    <citation type="journal article" date="2018" name="Evol. Lett.">
        <title>Horizontal gene cluster transfer increased hallucinogenic mushroom diversity.</title>
        <authorList>
            <person name="Reynolds H.T."/>
            <person name="Vijayakumar V."/>
            <person name="Gluck-Thaler E."/>
            <person name="Korotkin H.B."/>
            <person name="Matheny P.B."/>
            <person name="Slot J.C."/>
        </authorList>
    </citation>
    <scope>NUCLEOTIDE SEQUENCE [LARGE SCALE GENOMIC DNA]</scope>
    <source>
        <strain evidence="1 2">2629</strain>
    </source>
</reference>
<evidence type="ECO:0000313" key="2">
    <source>
        <dbReference type="Proteomes" id="UP000284842"/>
    </source>
</evidence>
<protein>
    <submittedName>
        <fullName evidence="1">Uncharacterized protein</fullName>
    </submittedName>
</protein>
<dbReference type="AlphaFoldDB" id="A0A409VEB8"/>
<accession>A0A409VEB8</accession>
<dbReference type="FunCoup" id="A0A409VEB8">
    <property type="interactions" value="144"/>
</dbReference>
<dbReference type="EMBL" id="NHTK01006096">
    <property type="protein sequence ID" value="PPQ64090.1"/>
    <property type="molecule type" value="Genomic_DNA"/>
</dbReference>
<dbReference type="PANTHER" id="PTHR28152">
    <property type="entry name" value="HYDROXYACYL-THIOESTER DEHYDRATASE TYPE 2, MITOCHONDRIAL"/>
    <property type="match status" value="1"/>
</dbReference>